<keyword evidence="2" id="KW-1185">Reference proteome</keyword>
<comment type="caution">
    <text evidence="1">The sequence shown here is derived from an EMBL/GenBank/DDBJ whole genome shotgun (WGS) entry which is preliminary data.</text>
</comment>
<proteinExistence type="predicted"/>
<evidence type="ECO:0000313" key="1">
    <source>
        <dbReference type="EMBL" id="KAJ8617894.1"/>
    </source>
</evidence>
<reference evidence="1 2" key="1">
    <citation type="journal article" date="2022" name="Hortic Res">
        <title>A haplotype resolved chromosomal level avocado genome allows analysis of novel avocado genes.</title>
        <authorList>
            <person name="Nath O."/>
            <person name="Fletcher S.J."/>
            <person name="Hayward A."/>
            <person name="Shaw L.M."/>
            <person name="Masouleh A.K."/>
            <person name="Furtado A."/>
            <person name="Henry R.J."/>
            <person name="Mitter N."/>
        </authorList>
    </citation>
    <scope>NUCLEOTIDE SEQUENCE [LARGE SCALE GENOMIC DNA]</scope>
    <source>
        <strain evidence="2">cv. Hass</strain>
    </source>
</reference>
<gene>
    <name evidence="1" type="ORF">MRB53_014080</name>
</gene>
<accession>A0ACC2KAC0</accession>
<name>A0ACC2KAC0_PERAE</name>
<protein>
    <submittedName>
        <fullName evidence="1">Uncharacterized protein</fullName>
    </submittedName>
</protein>
<dbReference type="EMBL" id="CM056812">
    <property type="protein sequence ID" value="KAJ8617894.1"/>
    <property type="molecule type" value="Genomic_DNA"/>
</dbReference>
<dbReference type="Proteomes" id="UP001234297">
    <property type="component" value="Chromosome 4"/>
</dbReference>
<sequence>MINGECRAPCLQCLQLASIPCTSLLFIHHALKIASVGMLPAQGLLLFSELGMLSDVGATISPGPMWFKLFGSVGIGVVILITLNAIFQGLSPNLSNNVAFIEEEWEQALAKLSKPVQSNALSKIFSSFAPLCSFVSVSFCFSLRMLCSPNPAFMASFGD</sequence>
<organism evidence="1 2">
    <name type="scientific">Persea americana</name>
    <name type="common">Avocado</name>
    <dbReference type="NCBI Taxonomy" id="3435"/>
    <lineage>
        <taxon>Eukaryota</taxon>
        <taxon>Viridiplantae</taxon>
        <taxon>Streptophyta</taxon>
        <taxon>Embryophyta</taxon>
        <taxon>Tracheophyta</taxon>
        <taxon>Spermatophyta</taxon>
        <taxon>Magnoliopsida</taxon>
        <taxon>Magnoliidae</taxon>
        <taxon>Laurales</taxon>
        <taxon>Lauraceae</taxon>
        <taxon>Persea</taxon>
    </lineage>
</organism>
<evidence type="ECO:0000313" key="2">
    <source>
        <dbReference type="Proteomes" id="UP001234297"/>
    </source>
</evidence>